<feature type="region of interest" description="Disordered" evidence="1">
    <location>
        <begin position="626"/>
        <end position="665"/>
    </location>
</feature>
<protein>
    <submittedName>
        <fullName evidence="2">Uncharacterized protein</fullName>
    </submittedName>
</protein>
<sequence length="907" mass="99020">MPSPREYLGTLASNTRSEEEEVLEWLFHDAEPVAHYDLNSATSWPRRASPLQHTTGAPISTASAPAPPGSLSSEATVINMSNSDSELDASNNEYSHNTLHHTTQLPEAFGSESETIQQENYLPSIALLPPRIDSTPLEIGVDENLDEHDTPDPQMATKTENVPDIDLESNNSQSTLSESYSTLGPMQESPVPNAAKPGQEIAEGIEPLSSVNPPPIPSSSLNFQSRHGGSMSDKCDFQAAAPVWKPAGQSPMIDEEAQFMEQYPNLEFRDPVPPPEPHGDGGTNQSGGSFPSCSSSRSEDSAEEGPVPQALKVYISHEAHKIALQVADGVAHKAADTFKAIVFQWAADTAEELAQGVVAGAERAAGISSPHRPMVGSQTESAAPSPEGPSVYFTPEPGSILPSIKVHPPVTKSRPYSDNVQAPGPEKLLAHVVNSFIREKDKVVADAVRSHINLQLQKLSNAALVMKAALRTSRALVPVAASGTIPMNIDEQVPGYTTGGSLQLTQKMHNAIDARAVTMMNSHDIYLAGVATSHGDVSIAHSSRCELDYFLESIREHTRLFDPESNAQQIILGAASNPPIEMPRRAENQEMPAPNFGDSLGSPDIFIAHVPTLDFTVIGDNLTRTKETIPPTGKRSSQTNRAVARVNSRHRRRPAHPARYTHNQKPNTTSLARSLILCYLFLLAMPEEVPMNIFFQASSEADNIGASSLDDSPIMRALTETAFSNRYWALDFTSLHCYECIDQIMRERKRAFLKRWAMKIKNTVANLNHCAACRCEHSHLYCDHSSEFHQWLHSSGNKVGRLQYIRLTSRSYSSINPESLASAINILKKHAHNLLGAQVDLYIPGTPELQITDKGQIGKLVHCFGELEKLLPAEGRLQVLGLEFHPKLGKRWGSARRPWWVGTGGRG</sequence>
<dbReference type="Proteomes" id="UP000254866">
    <property type="component" value="Unassembled WGS sequence"/>
</dbReference>
<organism evidence="2 3">
    <name type="scientific">Venustampulla echinocandica</name>
    <dbReference type="NCBI Taxonomy" id="2656787"/>
    <lineage>
        <taxon>Eukaryota</taxon>
        <taxon>Fungi</taxon>
        <taxon>Dikarya</taxon>
        <taxon>Ascomycota</taxon>
        <taxon>Pezizomycotina</taxon>
        <taxon>Leotiomycetes</taxon>
        <taxon>Helotiales</taxon>
        <taxon>Pleuroascaceae</taxon>
        <taxon>Venustampulla</taxon>
    </lineage>
</organism>
<feature type="compositionally biased region" description="Polar residues" evidence="1">
    <location>
        <begin position="168"/>
        <end position="184"/>
    </location>
</feature>
<evidence type="ECO:0000256" key="1">
    <source>
        <dbReference type="SAM" id="MobiDB-lite"/>
    </source>
</evidence>
<evidence type="ECO:0000313" key="2">
    <source>
        <dbReference type="EMBL" id="RDL39883.1"/>
    </source>
</evidence>
<dbReference type="OrthoDB" id="3556859at2759"/>
<accession>A0A370TWH5</accession>
<keyword evidence="3" id="KW-1185">Reference proteome</keyword>
<feature type="compositionally biased region" description="Low complexity" evidence="1">
    <location>
        <begin position="57"/>
        <end position="74"/>
    </location>
</feature>
<feature type="region of interest" description="Disordered" evidence="1">
    <location>
        <begin position="47"/>
        <end position="74"/>
    </location>
</feature>
<dbReference type="RefSeq" id="XP_031872539.1">
    <property type="nucleotide sequence ID" value="XM_032012846.1"/>
</dbReference>
<feature type="region of interest" description="Disordered" evidence="1">
    <location>
        <begin position="266"/>
        <end position="306"/>
    </location>
</feature>
<feature type="compositionally biased region" description="Low complexity" evidence="1">
    <location>
        <begin position="286"/>
        <end position="296"/>
    </location>
</feature>
<evidence type="ECO:0000313" key="3">
    <source>
        <dbReference type="Proteomes" id="UP000254866"/>
    </source>
</evidence>
<feature type="compositionally biased region" description="Basic residues" evidence="1">
    <location>
        <begin position="647"/>
        <end position="656"/>
    </location>
</feature>
<dbReference type="GeneID" id="43597072"/>
<reference evidence="2 3" key="1">
    <citation type="journal article" date="2018" name="IMA Fungus">
        <title>IMA Genome-F 9: Draft genome sequence of Annulohypoxylon stygium, Aspergillus mulundensis, Berkeleyomyces basicola (syn. Thielaviopsis basicola), Ceratocystis smalleyi, two Cercospora beticola strains, Coleophoma cylindrospora, Fusarium fracticaudum, Phialophora cf. hyalina, and Morchella septimelata.</title>
        <authorList>
            <person name="Wingfield B.D."/>
            <person name="Bills G.F."/>
            <person name="Dong Y."/>
            <person name="Huang W."/>
            <person name="Nel W.J."/>
            <person name="Swalarsk-Parry B.S."/>
            <person name="Vaghefi N."/>
            <person name="Wilken P.M."/>
            <person name="An Z."/>
            <person name="de Beer Z.W."/>
            <person name="De Vos L."/>
            <person name="Chen L."/>
            <person name="Duong T.A."/>
            <person name="Gao Y."/>
            <person name="Hammerbacher A."/>
            <person name="Kikkert J.R."/>
            <person name="Li Y."/>
            <person name="Li H."/>
            <person name="Li K."/>
            <person name="Li Q."/>
            <person name="Liu X."/>
            <person name="Ma X."/>
            <person name="Naidoo K."/>
            <person name="Pethybridge S.J."/>
            <person name="Sun J."/>
            <person name="Steenkamp E.T."/>
            <person name="van der Nest M.A."/>
            <person name="van Wyk S."/>
            <person name="Wingfield M.J."/>
            <person name="Xiong C."/>
            <person name="Yue Q."/>
            <person name="Zhang X."/>
        </authorList>
    </citation>
    <scope>NUCLEOTIDE SEQUENCE [LARGE SCALE GENOMIC DNA]</scope>
    <source>
        <strain evidence="2 3">BP 5553</strain>
    </source>
</reference>
<dbReference type="AlphaFoldDB" id="A0A370TWH5"/>
<name>A0A370TWH5_9HELO</name>
<comment type="caution">
    <text evidence="2">The sequence shown here is derived from an EMBL/GenBank/DDBJ whole genome shotgun (WGS) entry which is preliminary data.</text>
</comment>
<gene>
    <name evidence="2" type="ORF">BP5553_04223</name>
</gene>
<dbReference type="EMBL" id="NPIC01000002">
    <property type="protein sequence ID" value="RDL39883.1"/>
    <property type="molecule type" value="Genomic_DNA"/>
</dbReference>
<feature type="region of interest" description="Disordered" evidence="1">
    <location>
        <begin position="142"/>
        <end position="233"/>
    </location>
</feature>
<proteinExistence type="predicted"/>
<feature type="region of interest" description="Disordered" evidence="1">
    <location>
        <begin position="365"/>
        <end position="388"/>
    </location>
</feature>